<dbReference type="CDD" id="cd11386">
    <property type="entry name" value="MCP_signal"/>
    <property type="match status" value="1"/>
</dbReference>
<dbReference type="CDD" id="cd06225">
    <property type="entry name" value="HAMP"/>
    <property type="match status" value="1"/>
</dbReference>
<keyword evidence="2" id="KW-1003">Cell membrane</keyword>
<evidence type="ECO:0000256" key="1">
    <source>
        <dbReference type="ARBA" id="ARBA00004236"/>
    </source>
</evidence>
<keyword evidence="9" id="KW-1133">Transmembrane helix</keyword>
<dbReference type="GO" id="GO:0007165">
    <property type="term" value="P:signal transduction"/>
    <property type="evidence" value="ECO:0007669"/>
    <property type="project" value="UniProtKB-KW"/>
</dbReference>
<accession>A0AB37HGG6</accession>
<proteinExistence type="inferred from homology"/>
<keyword evidence="9" id="KW-0812">Transmembrane</keyword>
<evidence type="ECO:0000259" key="11">
    <source>
        <dbReference type="PROSITE" id="PS50885"/>
    </source>
</evidence>
<dbReference type="PROSITE" id="PS50111">
    <property type="entry name" value="CHEMOTAXIS_TRANSDUC_2"/>
    <property type="match status" value="1"/>
</dbReference>
<evidence type="ECO:0000256" key="7">
    <source>
        <dbReference type="SAM" id="Coils"/>
    </source>
</evidence>
<keyword evidence="3 9" id="KW-0472">Membrane</keyword>
<comment type="similarity">
    <text evidence="5">Belongs to the methyl-accepting chemotaxis (MCP) protein family.</text>
</comment>
<dbReference type="Pfam" id="PF00672">
    <property type="entry name" value="HAMP"/>
    <property type="match status" value="1"/>
</dbReference>
<feature type="transmembrane region" description="Helical" evidence="9">
    <location>
        <begin position="13"/>
        <end position="35"/>
    </location>
</feature>
<dbReference type="Gene3D" id="1.10.287.950">
    <property type="entry name" value="Methyl-accepting chemotaxis protein"/>
    <property type="match status" value="1"/>
</dbReference>
<keyword evidence="4 6" id="KW-0807">Transducer</keyword>
<evidence type="ECO:0000256" key="8">
    <source>
        <dbReference type="SAM" id="MobiDB-lite"/>
    </source>
</evidence>
<dbReference type="SMART" id="SM00304">
    <property type="entry name" value="HAMP"/>
    <property type="match status" value="1"/>
</dbReference>
<feature type="domain" description="Methyl-accepting transducer" evidence="10">
    <location>
        <begin position="284"/>
        <end position="520"/>
    </location>
</feature>
<evidence type="ECO:0000313" key="12">
    <source>
        <dbReference type="EMBL" id="QQX26926.1"/>
    </source>
</evidence>
<evidence type="ECO:0000259" key="10">
    <source>
        <dbReference type="PROSITE" id="PS50111"/>
    </source>
</evidence>
<dbReference type="Proteomes" id="UP000595512">
    <property type="component" value="Chromosome"/>
</dbReference>
<dbReference type="PROSITE" id="PS50885">
    <property type="entry name" value="HAMP"/>
    <property type="match status" value="1"/>
</dbReference>
<evidence type="ECO:0000256" key="4">
    <source>
        <dbReference type="ARBA" id="ARBA00023224"/>
    </source>
</evidence>
<dbReference type="InterPro" id="IPR004089">
    <property type="entry name" value="MCPsignal_dom"/>
</dbReference>
<comment type="subcellular location">
    <subcellularLocation>
        <location evidence="1">Cell membrane</location>
    </subcellularLocation>
</comment>
<feature type="transmembrane region" description="Helical" evidence="9">
    <location>
        <begin position="189"/>
        <end position="211"/>
    </location>
</feature>
<dbReference type="GO" id="GO:0005886">
    <property type="term" value="C:plasma membrane"/>
    <property type="evidence" value="ECO:0007669"/>
    <property type="project" value="UniProtKB-SubCell"/>
</dbReference>
<dbReference type="SUPFAM" id="SSF58104">
    <property type="entry name" value="Methyl-accepting chemotaxis protein (MCP) signaling domain"/>
    <property type="match status" value="1"/>
</dbReference>
<dbReference type="PANTHER" id="PTHR32089">
    <property type="entry name" value="METHYL-ACCEPTING CHEMOTAXIS PROTEIN MCPB"/>
    <property type="match status" value="1"/>
</dbReference>
<feature type="coiled-coil region" evidence="7">
    <location>
        <begin position="82"/>
        <end position="187"/>
    </location>
</feature>
<feature type="region of interest" description="Disordered" evidence="8">
    <location>
        <begin position="519"/>
        <end position="548"/>
    </location>
</feature>
<dbReference type="Pfam" id="PF12729">
    <property type="entry name" value="4HB_MCP_1"/>
    <property type="match status" value="1"/>
</dbReference>
<evidence type="ECO:0000256" key="3">
    <source>
        <dbReference type="ARBA" id="ARBA00023136"/>
    </source>
</evidence>
<dbReference type="Gene3D" id="6.10.340.10">
    <property type="match status" value="1"/>
</dbReference>
<reference evidence="12 13" key="1">
    <citation type="submission" date="2020-12" db="EMBL/GenBank/DDBJ databases">
        <title>Taxonomic evaluation of the Bacillus sporothermodurans group of bacteria based on whole genome sequences.</title>
        <authorList>
            <person name="Fiedler G."/>
            <person name="Herbstmann A.-D."/>
            <person name="Doll E."/>
            <person name="Wenning M."/>
            <person name="Brinks E."/>
            <person name="Kabisch J."/>
            <person name="Breitenwieser F."/>
            <person name="Lappann M."/>
            <person name="Boehnlein C."/>
            <person name="Franz C."/>
        </authorList>
    </citation>
    <scope>NUCLEOTIDE SEQUENCE [LARGE SCALE GENOMIC DNA]</scope>
    <source>
        <strain evidence="12 13">DSM 10599</strain>
    </source>
</reference>
<dbReference type="GO" id="GO:0006935">
    <property type="term" value="P:chemotaxis"/>
    <property type="evidence" value="ECO:0007669"/>
    <property type="project" value="InterPro"/>
</dbReference>
<dbReference type="Pfam" id="PF00015">
    <property type="entry name" value="MCPsignal"/>
    <property type="match status" value="1"/>
</dbReference>
<dbReference type="RefSeq" id="WP_107958601.1">
    <property type="nucleotide sequence ID" value="NZ_CP066701.1"/>
</dbReference>
<dbReference type="GO" id="GO:0004888">
    <property type="term" value="F:transmembrane signaling receptor activity"/>
    <property type="evidence" value="ECO:0007669"/>
    <property type="project" value="InterPro"/>
</dbReference>
<feature type="compositionally biased region" description="Low complexity" evidence="8">
    <location>
        <begin position="523"/>
        <end position="540"/>
    </location>
</feature>
<evidence type="ECO:0000256" key="2">
    <source>
        <dbReference type="ARBA" id="ARBA00022475"/>
    </source>
</evidence>
<evidence type="ECO:0000256" key="5">
    <source>
        <dbReference type="ARBA" id="ARBA00029447"/>
    </source>
</evidence>
<feature type="region of interest" description="Disordered" evidence="8">
    <location>
        <begin position="334"/>
        <end position="354"/>
    </location>
</feature>
<dbReference type="EMBL" id="CP066701">
    <property type="protein sequence ID" value="QQX26926.1"/>
    <property type="molecule type" value="Genomic_DNA"/>
</dbReference>
<sequence>MGLLRNLKTAKKLALLIAIEILALVLVGVMSLIFMKNIANETEKMFTHRFIPNQWLGKVIEDNRAIDEDILELMITKNSIRNKEMIDDIVTLQKEINDVMEKLFSAKLTPAEMEKLEAYKKSDIDLQKLQEKVIQLARNNQNTEAYQLYTAELLPQVELVNTTLKDLQKLNEKVADQLNDNNKQTINNAILLVILISAISIIVLILIGLFITKMIVKPTNHIAKLLSKAENGDFTVKGTYQSKDEIGKLTASFNNMISGLQGIIKTVRDTSQQVAAASEELTASADQTTAATEHVATAIQEIASGAEQSSAKIEENSNSLNEILHGVTRIAESSTNVSELSRETSTEAEEGGNSVEGTLSQMKFIHESVNNLNEVIQTLSNRSYEIGKILDVISGISDQTNLLALNAAIEAARAGEHGKGFAVVADEVKKLAEQSQTSTQSIANIINSIQMDIKNSLEMMNEVTNNAEQGVTVTIETSQKFKAIIDQTKNIAPQIEEITATVQQISASVEEVSTSAKEVSMHSQENASSSEEVAASTEQQLASMEESKRKIIPTCQPDGDRVII</sequence>
<keyword evidence="7" id="KW-0175">Coiled coil</keyword>
<evidence type="ECO:0000256" key="6">
    <source>
        <dbReference type="PROSITE-ProRule" id="PRU00284"/>
    </source>
</evidence>
<organism evidence="12 13">
    <name type="scientific">Heyndrickxia sporothermodurans</name>
    <dbReference type="NCBI Taxonomy" id="46224"/>
    <lineage>
        <taxon>Bacteria</taxon>
        <taxon>Bacillati</taxon>
        <taxon>Bacillota</taxon>
        <taxon>Bacilli</taxon>
        <taxon>Bacillales</taxon>
        <taxon>Bacillaceae</taxon>
        <taxon>Heyndrickxia</taxon>
    </lineage>
</organism>
<feature type="domain" description="HAMP" evidence="11">
    <location>
        <begin position="213"/>
        <end position="265"/>
    </location>
</feature>
<dbReference type="SMART" id="SM00283">
    <property type="entry name" value="MA"/>
    <property type="match status" value="1"/>
</dbReference>
<dbReference type="AlphaFoldDB" id="A0AB37HGG6"/>
<evidence type="ECO:0000256" key="9">
    <source>
        <dbReference type="SAM" id="Phobius"/>
    </source>
</evidence>
<dbReference type="PRINTS" id="PR00260">
    <property type="entry name" value="CHEMTRNSDUCR"/>
</dbReference>
<dbReference type="KEGG" id="hspo:JGZ69_09185"/>
<name>A0AB37HGG6_9BACI</name>
<evidence type="ECO:0000313" key="13">
    <source>
        <dbReference type="Proteomes" id="UP000595512"/>
    </source>
</evidence>
<dbReference type="InterPro" id="IPR024478">
    <property type="entry name" value="HlyB_4HB_MCP"/>
</dbReference>
<dbReference type="PANTHER" id="PTHR32089:SF112">
    <property type="entry name" value="LYSOZYME-LIKE PROTEIN-RELATED"/>
    <property type="match status" value="1"/>
</dbReference>
<dbReference type="InterPro" id="IPR004090">
    <property type="entry name" value="Chemotax_Me-accpt_rcpt"/>
</dbReference>
<gene>
    <name evidence="12" type="ORF">JGZ69_09185</name>
</gene>
<protein>
    <submittedName>
        <fullName evidence="12">Methyl-accepting chemotaxis protein</fullName>
    </submittedName>
</protein>
<dbReference type="InterPro" id="IPR003660">
    <property type="entry name" value="HAMP_dom"/>
</dbReference>